<dbReference type="OrthoDB" id="3243781at2759"/>
<evidence type="ECO:0000256" key="1">
    <source>
        <dbReference type="SAM" id="MobiDB-lite"/>
    </source>
</evidence>
<dbReference type="AlphaFoldDB" id="A0A9P6ZMY1"/>
<dbReference type="Proteomes" id="UP000714275">
    <property type="component" value="Unassembled WGS sequence"/>
</dbReference>
<proteinExistence type="predicted"/>
<keyword evidence="3" id="KW-1185">Reference proteome</keyword>
<accession>A0A9P6ZMY1</accession>
<feature type="region of interest" description="Disordered" evidence="1">
    <location>
        <begin position="280"/>
        <end position="333"/>
    </location>
</feature>
<comment type="caution">
    <text evidence="2">The sequence shown here is derived from an EMBL/GenBank/DDBJ whole genome shotgun (WGS) entry which is preliminary data.</text>
</comment>
<name>A0A9P6ZMY1_9AGAM</name>
<organism evidence="2 3">
    <name type="scientific">Suillus placidus</name>
    <dbReference type="NCBI Taxonomy" id="48579"/>
    <lineage>
        <taxon>Eukaryota</taxon>
        <taxon>Fungi</taxon>
        <taxon>Dikarya</taxon>
        <taxon>Basidiomycota</taxon>
        <taxon>Agaricomycotina</taxon>
        <taxon>Agaricomycetes</taxon>
        <taxon>Agaricomycetidae</taxon>
        <taxon>Boletales</taxon>
        <taxon>Suillineae</taxon>
        <taxon>Suillaceae</taxon>
        <taxon>Suillus</taxon>
    </lineage>
</organism>
<evidence type="ECO:0000313" key="3">
    <source>
        <dbReference type="Proteomes" id="UP000714275"/>
    </source>
</evidence>
<evidence type="ECO:0000313" key="2">
    <source>
        <dbReference type="EMBL" id="KAG1772482.1"/>
    </source>
</evidence>
<reference evidence="2" key="1">
    <citation type="journal article" date="2020" name="New Phytol.">
        <title>Comparative genomics reveals dynamic genome evolution in host specialist ectomycorrhizal fungi.</title>
        <authorList>
            <person name="Lofgren L.A."/>
            <person name="Nguyen N.H."/>
            <person name="Vilgalys R."/>
            <person name="Ruytinx J."/>
            <person name="Liao H.L."/>
            <person name="Branco S."/>
            <person name="Kuo A."/>
            <person name="LaButti K."/>
            <person name="Lipzen A."/>
            <person name="Andreopoulos W."/>
            <person name="Pangilinan J."/>
            <person name="Riley R."/>
            <person name="Hundley H."/>
            <person name="Na H."/>
            <person name="Barry K."/>
            <person name="Grigoriev I.V."/>
            <person name="Stajich J.E."/>
            <person name="Kennedy P.G."/>
        </authorList>
    </citation>
    <scope>NUCLEOTIDE SEQUENCE</scope>
    <source>
        <strain evidence="2">DOB743</strain>
    </source>
</reference>
<sequence length="351" mass="40498">MAFKSKSVKRFSVRGFLAAILHPFMTSPTDAPGVFTLGDSYNNVGDWHTLLLNNELSSQCELERIVCCKCTTSVEHEFLLLHFRHPTQHHAVAILVLDRTTRPDSTENNNGNGSSRSVQGIGQSTVVSPSVSATPAHDSIFTTRNNGSAIHSYLTNRYGQHKHLCNLDFSASARPSAMQVSVLLCALRKHSPTYHLWHYQCYWYAYTVGEALKRLFPGCRETTLSEGRSQFCGQEVRKAESVEAVCKLYRAEWARFENAAEERRRAKEEEVHRLRMEGLVEGRAQRQPEVDEERRQREEEKRQREEAERKANEAERRADEERRQREEAEREYEAELNRMRARMAELERRAV</sequence>
<protein>
    <submittedName>
        <fullName evidence="2">Uncharacterized protein</fullName>
    </submittedName>
</protein>
<gene>
    <name evidence="2" type="ORF">EV702DRAFT_1270666</name>
</gene>
<dbReference type="EMBL" id="JABBWD010000053">
    <property type="protein sequence ID" value="KAG1772482.1"/>
    <property type="molecule type" value="Genomic_DNA"/>
</dbReference>